<accession>A0A2K2ADQ8</accession>
<evidence type="ECO:0000313" key="3">
    <source>
        <dbReference type="Proteomes" id="UP000006729"/>
    </source>
</evidence>
<name>A0A2K2ADQ8_POPTR</name>
<evidence type="ECO:0000313" key="2">
    <source>
        <dbReference type="EMBL" id="PNT35662.1"/>
    </source>
</evidence>
<sequence>MMVKEKANVPKRRPCSSDPDKFGSNLQMENSYPLLCNLRSVGQDEKKGSIIKFRQISVKAILLGNSPP</sequence>
<dbReference type="EMBL" id="CM009294">
    <property type="protein sequence ID" value="PNT35662.1"/>
    <property type="molecule type" value="Genomic_DNA"/>
</dbReference>
<keyword evidence="3" id="KW-1185">Reference proteome</keyword>
<organism evidence="2 3">
    <name type="scientific">Populus trichocarpa</name>
    <name type="common">Western balsam poplar</name>
    <name type="synonym">Populus balsamifera subsp. trichocarpa</name>
    <dbReference type="NCBI Taxonomy" id="3694"/>
    <lineage>
        <taxon>Eukaryota</taxon>
        <taxon>Viridiplantae</taxon>
        <taxon>Streptophyta</taxon>
        <taxon>Embryophyta</taxon>
        <taxon>Tracheophyta</taxon>
        <taxon>Spermatophyta</taxon>
        <taxon>Magnoliopsida</taxon>
        <taxon>eudicotyledons</taxon>
        <taxon>Gunneridae</taxon>
        <taxon>Pentapetalae</taxon>
        <taxon>rosids</taxon>
        <taxon>fabids</taxon>
        <taxon>Malpighiales</taxon>
        <taxon>Salicaceae</taxon>
        <taxon>Saliceae</taxon>
        <taxon>Populus</taxon>
    </lineage>
</organism>
<dbReference type="InParanoid" id="A0A2K2ADQ8"/>
<gene>
    <name evidence="2" type="ORF">POPTR_005G086000</name>
</gene>
<protein>
    <submittedName>
        <fullName evidence="2">Uncharacterized protein</fullName>
    </submittedName>
</protein>
<dbReference type="AlphaFoldDB" id="A0A2K2ADQ8"/>
<feature type="region of interest" description="Disordered" evidence="1">
    <location>
        <begin position="1"/>
        <end position="24"/>
    </location>
</feature>
<proteinExistence type="predicted"/>
<evidence type="ECO:0000256" key="1">
    <source>
        <dbReference type="SAM" id="MobiDB-lite"/>
    </source>
</evidence>
<dbReference type="Proteomes" id="UP000006729">
    <property type="component" value="Chromosome 5"/>
</dbReference>
<reference evidence="2 3" key="1">
    <citation type="journal article" date="2006" name="Science">
        <title>The genome of black cottonwood, Populus trichocarpa (Torr. &amp; Gray).</title>
        <authorList>
            <person name="Tuskan G.A."/>
            <person name="Difazio S."/>
            <person name="Jansson S."/>
            <person name="Bohlmann J."/>
            <person name="Grigoriev I."/>
            <person name="Hellsten U."/>
            <person name="Putnam N."/>
            <person name="Ralph S."/>
            <person name="Rombauts S."/>
            <person name="Salamov A."/>
            <person name="Schein J."/>
            <person name="Sterck L."/>
            <person name="Aerts A."/>
            <person name="Bhalerao R.R."/>
            <person name="Bhalerao R.P."/>
            <person name="Blaudez D."/>
            <person name="Boerjan W."/>
            <person name="Brun A."/>
            <person name="Brunner A."/>
            <person name="Busov V."/>
            <person name="Campbell M."/>
            <person name="Carlson J."/>
            <person name="Chalot M."/>
            <person name="Chapman J."/>
            <person name="Chen G.L."/>
            <person name="Cooper D."/>
            <person name="Coutinho P.M."/>
            <person name="Couturier J."/>
            <person name="Covert S."/>
            <person name="Cronk Q."/>
            <person name="Cunningham R."/>
            <person name="Davis J."/>
            <person name="Degroeve S."/>
            <person name="Dejardin A."/>
            <person name="Depamphilis C."/>
            <person name="Detter J."/>
            <person name="Dirks B."/>
            <person name="Dubchak I."/>
            <person name="Duplessis S."/>
            <person name="Ehlting J."/>
            <person name="Ellis B."/>
            <person name="Gendler K."/>
            <person name="Goodstein D."/>
            <person name="Gribskov M."/>
            <person name="Grimwood J."/>
            <person name="Groover A."/>
            <person name="Gunter L."/>
            <person name="Hamberger B."/>
            <person name="Heinze B."/>
            <person name="Helariutta Y."/>
            <person name="Henrissat B."/>
            <person name="Holligan D."/>
            <person name="Holt R."/>
            <person name="Huang W."/>
            <person name="Islam-Faridi N."/>
            <person name="Jones S."/>
            <person name="Jones-Rhoades M."/>
            <person name="Jorgensen R."/>
            <person name="Joshi C."/>
            <person name="Kangasjarvi J."/>
            <person name="Karlsson J."/>
            <person name="Kelleher C."/>
            <person name="Kirkpatrick R."/>
            <person name="Kirst M."/>
            <person name="Kohler A."/>
            <person name="Kalluri U."/>
            <person name="Larimer F."/>
            <person name="Leebens-Mack J."/>
            <person name="Leple J.C."/>
            <person name="Locascio P."/>
            <person name="Lou Y."/>
            <person name="Lucas S."/>
            <person name="Martin F."/>
            <person name="Montanini B."/>
            <person name="Napoli C."/>
            <person name="Nelson D.R."/>
            <person name="Nelson C."/>
            <person name="Nieminen K."/>
            <person name="Nilsson O."/>
            <person name="Pereda V."/>
            <person name="Peter G."/>
            <person name="Philippe R."/>
            <person name="Pilate G."/>
            <person name="Poliakov A."/>
            <person name="Razumovskaya J."/>
            <person name="Richardson P."/>
            <person name="Rinaldi C."/>
            <person name="Ritland K."/>
            <person name="Rouze P."/>
            <person name="Ryaboy D."/>
            <person name="Schmutz J."/>
            <person name="Schrader J."/>
            <person name="Segerman B."/>
            <person name="Shin H."/>
            <person name="Siddiqui A."/>
            <person name="Sterky F."/>
            <person name="Terry A."/>
            <person name="Tsai C.J."/>
            <person name="Uberbacher E."/>
            <person name="Unneberg P."/>
            <person name="Vahala J."/>
            <person name="Wall K."/>
            <person name="Wessler S."/>
            <person name="Yang G."/>
            <person name="Yin T."/>
            <person name="Douglas C."/>
            <person name="Marra M."/>
            <person name="Sandberg G."/>
            <person name="Van de Peer Y."/>
            <person name="Rokhsar D."/>
        </authorList>
    </citation>
    <scope>NUCLEOTIDE SEQUENCE [LARGE SCALE GENOMIC DNA]</scope>
    <source>
        <strain evidence="3">cv. Nisqually</strain>
    </source>
</reference>